<name>A0A3B0CFN8_9BACL</name>
<evidence type="ECO:0000256" key="1">
    <source>
        <dbReference type="ARBA" id="ARBA00006484"/>
    </source>
</evidence>
<dbReference type="FunFam" id="3.40.50.720:FF:000084">
    <property type="entry name" value="Short-chain dehydrogenase reductase"/>
    <property type="match status" value="1"/>
</dbReference>
<evidence type="ECO:0000256" key="2">
    <source>
        <dbReference type="ARBA" id="ARBA00023002"/>
    </source>
</evidence>
<evidence type="ECO:0000259" key="4">
    <source>
        <dbReference type="SMART" id="SM00822"/>
    </source>
</evidence>
<dbReference type="SUPFAM" id="SSF51735">
    <property type="entry name" value="NAD(P)-binding Rossmann-fold domains"/>
    <property type="match status" value="1"/>
</dbReference>
<dbReference type="PANTHER" id="PTHR24321">
    <property type="entry name" value="DEHYDROGENASES, SHORT CHAIN"/>
    <property type="match status" value="1"/>
</dbReference>
<evidence type="ECO:0000256" key="3">
    <source>
        <dbReference type="ARBA" id="ARBA00023027"/>
    </source>
</evidence>
<feature type="domain" description="Ketoreductase" evidence="4">
    <location>
        <begin position="7"/>
        <end position="187"/>
    </location>
</feature>
<dbReference type="PROSITE" id="PS00061">
    <property type="entry name" value="ADH_SHORT"/>
    <property type="match status" value="1"/>
</dbReference>
<keyword evidence="3" id="KW-0520">NAD</keyword>
<dbReference type="PANTHER" id="PTHR24321:SF8">
    <property type="entry name" value="ESTRADIOL 17-BETA-DEHYDROGENASE 8-RELATED"/>
    <property type="match status" value="1"/>
</dbReference>
<organism evidence="5 6">
    <name type="scientific">Paenibacillus ginsengarvi</name>
    <dbReference type="NCBI Taxonomy" id="400777"/>
    <lineage>
        <taxon>Bacteria</taxon>
        <taxon>Bacillati</taxon>
        <taxon>Bacillota</taxon>
        <taxon>Bacilli</taxon>
        <taxon>Bacillales</taxon>
        <taxon>Paenibacillaceae</taxon>
        <taxon>Paenibacillus</taxon>
    </lineage>
</organism>
<dbReference type="InterPro" id="IPR057326">
    <property type="entry name" value="KR_dom"/>
</dbReference>
<gene>
    <name evidence="5" type="ORF">D7M11_16200</name>
</gene>
<dbReference type="NCBIfam" id="NF005559">
    <property type="entry name" value="PRK07231.1"/>
    <property type="match status" value="1"/>
</dbReference>
<dbReference type="RefSeq" id="WP_120748282.1">
    <property type="nucleotide sequence ID" value="NZ_RBAH01000011.1"/>
</dbReference>
<keyword evidence="2" id="KW-0560">Oxidoreductase</keyword>
<dbReference type="Gene3D" id="3.40.50.720">
    <property type="entry name" value="NAD(P)-binding Rossmann-like Domain"/>
    <property type="match status" value="1"/>
</dbReference>
<comment type="similarity">
    <text evidence="1">Belongs to the short-chain dehydrogenases/reductases (SDR) family.</text>
</comment>
<dbReference type="OrthoDB" id="112317at2"/>
<dbReference type="Proteomes" id="UP000282311">
    <property type="component" value="Unassembled WGS sequence"/>
</dbReference>
<protein>
    <submittedName>
        <fullName evidence="5">SDR family oxidoreductase</fullName>
    </submittedName>
</protein>
<dbReference type="InterPro" id="IPR020904">
    <property type="entry name" value="Sc_DH/Rdtase_CS"/>
</dbReference>
<dbReference type="InterPro" id="IPR036291">
    <property type="entry name" value="NAD(P)-bd_dom_sf"/>
</dbReference>
<dbReference type="CDD" id="cd05233">
    <property type="entry name" value="SDR_c"/>
    <property type="match status" value="1"/>
</dbReference>
<keyword evidence="6" id="KW-1185">Reference proteome</keyword>
<evidence type="ECO:0000313" key="6">
    <source>
        <dbReference type="Proteomes" id="UP000282311"/>
    </source>
</evidence>
<accession>A0A3B0CFN8</accession>
<dbReference type="GO" id="GO:0008206">
    <property type="term" value="P:bile acid metabolic process"/>
    <property type="evidence" value="ECO:0007669"/>
    <property type="project" value="UniProtKB-ARBA"/>
</dbReference>
<dbReference type="EMBL" id="RBAH01000011">
    <property type="protein sequence ID" value="RKN83738.1"/>
    <property type="molecule type" value="Genomic_DNA"/>
</dbReference>
<dbReference type="GO" id="GO:0016491">
    <property type="term" value="F:oxidoreductase activity"/>
    <property type="evidence" value="ECO:0007669"/>
    <property type="project" value="UniProtKB-KW"/>
</dbReference>
<dbReference type="PRINTS" id="PR00080">
    <property type="entry name" value="SDRFAMILY"/>
</dbReference>
<dbReference type="AlphaFoldDB" id="A0A3B0CFN8"/>
<proteinExistence type="inferred from homology"/>
<sequence length="258" mass="27523">MNRFKDKTVVITGGATGIGRAAAKKFAVEGARVVIAGPNSAAGESALRELSGSSRSHLFFKTDVTREEEVRLLVEQTIESTGRIDVLVNNAAIFYESGYLLETTSRWRQVFDVIVDGAYLCSRYVANAMIANGNGGAIVNVSSINGSRALDKSSHYNAAKGALDQLTRCTALELSPYGIRVNGVAPGFVDAGLSIVSGVNELETEKFRSLYVEQRRIPLARPGRADEVAEVIAFLASDQASYIQGAIIPVDGGLSVTF</sequence>
<comment type="caution">
    <text evidence="5">The sequence shown here is derived from an EMBL/GenBank/DDBJ whole genome shotgun (WGS) entry which is preliminary data.</text>
</comment>
<evidence type="ECO:0000313" key="5">
    <source>
        <dbReference type="EMBL" id="RKN83738.1"/>
    </source>
</evidence>
<dbReference type="InterPro" id="IPR002347">
    <property type="entry name" value="SDR_fam"/>
</dbReference>
<dbReference type="PRINTS" id="PR00081">
    <property type="entry name" value="GDHRDH"/>
</dbReference>
<reference evidence="5 6" key="1">
    <citation type="journal article" date="2007" name="Int. J. Syst. Evol. Microbiol.">
        <title>Paenibacillus ginsengarvi sp. nov., isolated from soil from ginseng cultivation.</title>
        <authorList>
            <person name="Yoon M.H."/>
            <person name="Ten L.N."/>
            <person name="Im W.T."/>
        </authorList>
    </citation>
    <scope>NUCLEOTIDE SEQUENCE [LARGE SCALE GENOMIC DNA]</scope>
    <source>
        <strain evidence="5 6">KCTC 13059</strain>
    </source>
</reference>
<dbReference type="SMART" id="SM00822">
    <property type="entry name" value="PKS_KR"/>
    <property type="match status" value="1"/>
</dbReference>
<dbReference type="Pfam" id="PF13561">
    <property type="entry name" value="adh_short_C2"/>
    <property type="match status" value="1"/>
</dbReference>